<gene>
    <name evidence="2" type="ORF">SCFA_1730006</name>
</gene>
<dbReference type="AlphaFoldDB" id="A0A485LWT0"/>
<dbReference type="Gene3D" id="3.40.50.2000">
    <property type="entry name" value="Glycogen Phosphorylase B"/>
    <property type="match status" value="2"/>
</dbReference>
<dbReference type="SUPFAM" id="SSF53756">
    <property type="entry name" value="UDP-Glycosyltransferase/glycogen phosphorylase"/>
    <property type="match status" value="1"/>
</dbReference>
<reference evidence="2" key="1">
    <citation type="submission" date="2019-03" db="EMBL/GenBank/DDBJ databases">
        <authorList>
            <person name="Hao L."/>
        </authorList>
    </citation>
    <scope>NUCLEOTIDE SEQUENCE</scope>
</reference>
<keyword evidence="2" id="KW-0808">Transferase</keyword>
<dbReference type="PANTHER" id="PTHR45947:SF3">
    <property type="entry name" value="SULFOQUINOVOSYL TRANSFERASE SQD2"/>
    <property type="match status" value="1"/>
</dbReference>
<dbReference type="PANTHER" id="PTHR45947">
    <property type="entry name" value="SULFOQUINOVOSYL TRANSFERASE SQD2"/>
    <property type="match status" value="1"/>
</dbReference>
<evidence type="ECO:0000259" key="1">
    <source>
        <dbReference type="Pfam" id="PF00534"/>
    </source>
</evidence>
<dbReference type="EC" id="2.4.1.250" evidence="2"/>
<dbReference type="InterPro" id="IPR001296">
    <property type="entry name" value="Glyco_trans_1"/>
</dbReference>
<feature type="domain" description="Glycosyl transferase family 1" evidence="1">
    <location>
        <begin position="4"/>
        <end position="82"/>
    </location>
</feature>
<organism evidence="2">
    <name type="scientific">anaerobic digester metagenome</name>
    <dbReference type="NCBI Taxonomy" id="1263854"/>
    <lineage>
        <taxon>unclassified sequences</taxon>
        <taxon>metagenomes</taxon>
        <taxon>ecological metagenomes</taxon>
    </lineage>
</organism>
<protein>
    <submittedName>
        <fullName evidence="2">D-inositol 3-phosphate glycosyltransferase</fullName>
        <ecNumber evidence="2">2.4.1.250</ecNumber>
    </submittedName>
</protein>
<accession>A0A485LWT0</accession>
<dbReference type="CDD" id="cd03801">
    <property type="entry name" value="GT4_PimA-like"/>
    <property type="match status" value="1"/>
</dbReference>
<evidence type="ECO:0000313" key="2">
    <source>
        <dbReference type="EMBL" id="VFU12405.1"/>
    </source>
</evidence>
<sequence>MSVSDMFVLPSWNEGFGIVYLEAMAHGKPVIGVKGQGISDVIQNGSNGLLVEAHAEHELARAVLGLLKNENYALILGKRARDTVLQDYTWTCSARKLLDLYRSLMAGRDADV</sequence>
<dbReference type="Pfam" id="PF00534">
    <property type="entry name" value="Glycos_transf_1"/>
    <property type="match status" value="1"/>
</dbReference>
<dbReference type="EMBL" id="CAADRN010000083">
    <property type="protein sequence ID" value="VFU12405.1"/>
    <property type="molecule type" value="Genomic_DNA"/>
</dbReference>
<keyword evidence="2" id="KW-0328">Glycosyltransferase</keyword>
<name>A0A485LWT0_9ZZZZ</name>
<proteinExistence type="predicted"/>
<dbReference type="InterPro" id="IPR050194">
    <property type="entry name" value="Glycosyltransferase_grp1"/>
</dbReference>
<dbReference type="GO" id="GO:0102710">
    <property type="term" value="F:D-inositol-3-phosphate glycosyltransferase activity"/>
    <property type="evidence" value="ECO:0007669"/>
    <property type="project" value="UniProtKB-EC"/>
</dbReference>